<dbReference type="Gene3D" id="2.40.30.170">
    <property type="match status" value="1"/>
</dbReference>
<dbReference type="InterPro" id="IPR006143">
    <property type="entry name" value="RND_pump_MFP"/>
</dbReference>
<evidence type="ECO:0000256" key="3">
    <source>
        <dbReference type="SAM" id="Phobius"/>
    </source>
</evidence>
<evidence type="ECO:0000256" key="2">
    <source>
        <dbReference type="SAM" id="MobiDB-lite"/>
    </source>
</evidence>
<dbReference type="SUPFAM" id="SSF111369">
    <property type="entry name" value="HlyD-like secretion proteins"/>
    <property type="match status" value="1"/>
</dbReference>
<dbReference type="InterPro" id="IPR058636">
    <property type="entry name" value="Beta-barrel_YknX"/>
</dbReference>
<dbReference type="Gene3D" id="2.40.50.100">
    <property type="match status" value="1"/>
</dbReference>
<evidence type="ECO:0000259" key="4">
    <source>
        <dbReference type="Pfam" id="PF25917"/>
    </source>
</evidence>
<dbReference type="GO" id="GO:0015562">
    <property type="term" value="F:efflux transmembrane transporter activity"/>
    <property type="evidence" value="ECO:0007669"/>
    <property type="project" value="TreeGrafter"/>
</dbReference>
<feature type="domain" description="YknX-like beta-barrel" evidence="5">
    <location>
        <begin position="229"/>
        <end position="309"/>
    </location>
</feature>
<evidence type="ECO:0000256" key="1">
    <source>
        <dbReference type="ARBA" id="ARBA00009477"/>
    </source>
</evidence>
<feature type="transmembrane region" description="Helical" evidence="3">
    <location>
        <begin position="12"/>
        <end position="31"/>
    </location>
</feature>
<feature type="compositionally biased region" description="Basic and acidic residues" evidence="2">
    <location>
        <begin position="336"/>
        <end position="358"/>
    </location>
</feature>
<dbReference type="Gene3D" id="2.40.420.20">
    <property type="match status" value="1"/>
</dbReference>
<keyword evidence="3" id="KW-0472">Membrane</keyword>
<feature type="region of interest" description="Disordered" evidence="2">
    <location>
        <begin position="329"/>
        <end position="358"/>
    </location>
</feature>
<reference evidence="6" key="1">
    <citation type="submission" date="2008-06" db="EMBL/GenBank/DDBJ databases">
        <title>Complete sequence of Chlorobium phaeobacteroides BS1.</title>
        <authorList>
            <consortium name="US DOE Joint Genome Institute"/>
            <person name="Lucas S."/>
            <person name="Copeland A."/>
            <person name="Lapidus A."/>
            <person name="Glavina del Rio T."/>
            <person name="Dalin E."/>
            <person name="Tice H."/>
            <person name="Bruce D."/>
            <person name="Goodwin L."/>
            <person name="Pitluck S."/>
            <person name="Schmutz J."/>
            <person name="Larimer F."/>
            <person name="Land M."/>
            <person name="Hauser L."/>
            <person name="Kyrpides N."/>
            <person name="Ovchinnikova G."/>
            <person name="Li T."/>
            <person name="Liu Z."/>
            <person name="Zhao F."/>
            <person name="Overmann J."/>
            <person name="Bryant D.A."/>
            <person name="Richardson P."/>
        </authorList>
    </citation>
    <scope>NUCLEOTIDE SEQUENCE [LARGE SCALE GENOMIC DNA]</scope>
    <source>
        <strain evidence="6">BS1</strain>
    </source>
</reference>
<protein>
    <submittedName>
        <fullName evidence="6">Efflux transporter, RND family, MFP subunit</fullName>
    </submittedName>
</protein>
<gene>
    <name evidence="6" type="ordered locus">Cphamn1_1001</name>
</gene>
<dbReference type="KEGG" id="cpb:Cphamn1_1001"/>
<dbReference type="eggNOG" id="COG0845">
    <property type="taxonomic scope" value="Bacteria"/>
</dbReference>
<organism evidence="6">
    <name type="scientific">Chlorobium phaeobacteroides (strain BS1)</name>
    <dbReference type="NCBI Taxonomy" id="331678"/>
    <lineage>
        <taxon>Bacteria</taxon>
        <taxon>Pseudomonadati</taxon>
        <taxon>Chlorobiota</taxon>
        <taxon>Chlorobiia</taxon>
        <taxon>Chlorobiales</taxon>
        <taxon>Chlorobiaceae</taxon>
        <taxon>Chlorobium/Pelodictyon group</taxon>
        <taxon>Chlorobium</taxon>
    </lineage>
</organism>
<evidence type="ECO:0000313" key="6">
    <source>
        <dbReference type="EMBL" id="ACE03944.1"/>
    </source>
</evidence>
<dbReference type="PANTHER" id="PTHR30469:SF33">
    <property type="entry name" value="SLR1207 PROTEIN"/>
    <property type="match status" value="1"/>
</dbReference>
<accession>B3EQ12</accession>
<feature type="domain" description="Multidrug resistance protein MdtA-like barrel-sandwich hybrid" evidence="4">
    <location>
        <begin position="66"/>
        <end position="210"/>
    </location>
</feature>
<keyword evidence="3" id="KW-1133">Transmembrane helix</keyword>
<dbReference type="EMBL" id="CP001101">
    <property type="protein sequence ID" value="ACE03944.1"/>
    <property type="molecule type" value="Genomic_DNA"/>
</dbReference>
<keyword evidence="3" id="KW-0812">Transmembrane</keyword>
<sequence length="424" mass="46918">MKKIKQKQQRNTVIIIALSILIAGGAAAFWISSKSDKIEVTTEQVFRKEVIHYVTATGKIEPELEVTISPDVSGEITELHVKEGEAVENGALLFKIQPDVYINQVEQNRARLNLGKSQSLEARAGKIKAEDELRKASMLYADKLISDSDYLTAKTNAEASRAVYEAALFTIEQNKSLLDQSLEQLDKTTVTSPMNGTVIALDSKLGERVVGTGQFQGTNVLRIANLDSMQVEVEVNENDIVNVNRNDNVIVTVDAFGERKFDGIVNEISNSAITQAEGTQEEVTNFSVKIRILNHDRLLKPGMSATADIETERVQNALVVPIQSVTLREEDMEGNVSRDAKEKEDETTEQKEETRETFRKNSSQGVFVIENNTARFKPVETGTTDNTHIVILDGLTEGEEVVSGSYTAITRLLEEGSRVTLKNE</sequence>
<dbReference type="InterPro" id="IPR058625">
    <property type="entry name" value="MdtA-like_BSH"/>
</dbReference>
<dbReference type="STRING" id="331678.Cphamn1_1001"/>
<evidence type="ECO:0000259" key="5">
    <source>
        <dbReference type="Pfam" id="PF25990"/>
    </source>
</evidence>
<dbReference type="HOGENOM" id="CLU_018816_14_1_10"/>
<name>B3EQ12_CHLPB</name>
<dbReference type="AlphaFoldDB" id="B3EQ12"/>
<dbReference type="PANTHER" id="PTHR30469">
    <property type="entry name" value="MULTIDRUG RESISTANCE PROTEIN MDTA"/>
    <property type="match status" value="1"/>
</dbReference>
<dbReference type="GO" id="GO:1990281">
    <property type="term" value="C:efflux pump complex"/>
    <property type="evidence" value="ECO:0007669"/>
    <property type="project" value="TreeGrafter"/>
</dbReference>
<comment type="similarity">
    <text evidence="1">Belongs to the membrane fusion protein (MFP) (TC 8.A.1) family.</text>
</comment>
<dbReference type="NCBIfam" id="TIGR01730">
    <property type="entry name" value="RND_mfp"/>
    <property type="match status" value="1"/>
</dbReference>
<dbReference type="Pfam" id="PF25990">
    <property type="entry name" value="Beta-barrel_YknX"/>
    <property type="match status" value="1"/>
</dbReference>
<proteinExistence type="inferred from homology"/>
<dbReference type="OrthoDB" id="9809068at2"/>
<dbReference type="Pfam" id="PF25917">
    <property type="entry name" value="BSH_RND"/>
    <property type="match status" value="1"/>
</dbReference>